<dbReference type="Pfam" id="PF25273">
    <property type="entry name" value="DUF7869"/>
    <property type="match status" value="1"/>
</dbReference>
<reference evidence="3" key="2">
    <citation type="journal article" date="2023" name="BMC Genomics">
        <title>Pest status, molecular evolution, and epigenetic factors derived from the genome assembly of Frankliniella fusca, a thysanopteran phytovirus vector.</title>
        <authorList>
            <person name="Catto M.A."/>
            <person name="Labadie P.E."/>
            <person name="Jacobson A.L."/>
            <person name="Kennedy G.G."/>
            <person name="Srinivasan R."/>
            <person name="Hunt B.G."/>
        </authorList>
    </citation>
    <scope>NUCLEOTIDE SEQUENCE</scope>
    <source>
        <strain evidence="3">PL_HMW_Pooled</strain>
    </source>
</reference>
<dbReference type="PANTHER" id="PTHR10773">
    <property type="entry name" value="DNA-DIRECTED RNA POLYMERASES I, II, AND III SUBUNIT RPABC2"/>
    <property type="match status" value="1"/>
</dbReference>
<evidence type="ECO:0000259" key="2">
    <source>
        <dbReference type="Pfam" id="PF25273"/>
    </source>
</evidence>
<keyword evidence="4" id="KW-1185">Reference proteome</keyword>
<name>A0AAE1LW67_9NEOP</name>
<dbReference type="EMBL" id="JAHWGI010001433">
    <property type="protein sequence ID" value="KAK3931942.1"/>
    <property type="molecule type" value="Genomic_DNA"/>
</dbReference>
<dbReference type="AlphaFoldDB" id="A0AAE1LW67"/>
<reference evidence="3" key="1">
    <citation type="submission" date="2021-07" db="EMBL/GenBank/DDBJ databases">
        <authorList>
            <person name="Catto M.A."/>
            <person name="Jacobson A."/>
            <person name="Kennedy G."/>
            <person name="Labadie P."/>
            <person name="Hunt B.G."/>
            <person name="Srinivasan R."/>
        </authorList>
    </citation>
    <scope>NUCLEOTIDE SEQUENCE</scope>
    <source>
        <strain evidence="3">PL_HMW_Pooled</strain>
        <tissue evidence="3">Head</tissue>
    </source>
</reference>
<feature type="compositionally biased region" description="Polar residues" evidence="1">
    <location>
        <begin position="72"/>
        <end position="88"/>
    </location>
</feature>
<gene>
    <name evidence="3" type="ORF">KUF71_001315</name>
</gene>
<comment type="caution">
    <text evidence="3">The sequence shown here is derived from an EMBL/GenBank/DDBJ whole genome shotgun (WGS) entry which is preliminary data.</text>
</comment>
<protein>
    <submittedName>
        <fullName evidence="3">Sporozoite surface protein 2</fullName>
    </submittedName>
</protein>
<feature type="region of interest" description="Disordered" evidence="1">
    <location>
        <begin position="1"/>
        <end position="143"/>
    </location>
</feature>
<evidence type="ECO:0000313" key="3">
    <source>
        <dbReference type="EMBL" id="KAK3931942.1"/>
    </source>
</evidence>
<dbReference type="Proteomes" id="UP001219518">
    <property type="component" value="Unassembled WGS sequence"/>
</dbReference>
<accession>A0AAE1LW67</accession>
<evidence type="ECO:0000313" key="4">
    <source>
        <dbReference type="Proteomes" id="UP001219518"/>
    </source>
</evidence>
<proteinExistence type="predicted"/>
<sequence length="656" mass="75338">MLKKSKALKSRTVAAAGEEKDIAEVTVSRLTFQIPSPSPDDIVTTTTPTTGEGKQVGPAGEHDFSTPKGVAATSSNITPEQNSNSSFSQRKRTRASRASSDSPKRKRSRNTFRWQATARKQLKNLGQPYTSSRGKQMKGAEMRNPCSCKHNCRHRITEEQRKHIFQQFWGIGNHERQWEYIRQHSSSKATNSKKTDFVGKKKTSRSFFFMVDVRKEVQKETEINGDIVTEKVEEIVTEKITICKFMFMATLGIWDSWVDSAYKHVNAKKGNITTPDKRGRHHNHPRAITPEKVLTVTEHCSIFPRVPSHYCREKSRREYLEHGLSLNKMAKLYIKWAEEKGLPKSKVATIRQYKDIVNKNFNIGFFKPKKDQCGLCALIKSKHNPRHIKDQYKDLYAAHIKRKQLVKKIKLKDRTAAGKDKNIAVISFDLQKQLPCPRSEVGAFFYKNKISVFNLTIFQEVERIGHCYVWHEGIAKKGSNEIASALSHFIDKLVENGHKELILYSDNCSGQNKNRYVFAMFQQKAVLHGIKITHRFLEPGHTHMDADTIHARIENSTRLKEIMDFEDWVNAISEAKETLPAYNVIKLKQSIIFDHKNLVSLQNWKTDMKGQEVKWSKVREVSIDGREGNLVRLRYDLDGDICIRLVQIGVLEDQSI</sequence>
<dbReference type="PANTHER" id="PTHR10773:SF19">
    <property type="match status" value="1"/>
</dbReference>
<feature type="domain" description="DUF7869" evidence="2">
    <location>
        <begin position="466"/>
        <end position="599"/>
    </location>
</feature>
<evidence type="ECO:0000256" key="1">
    <source>
        <dbReference type="SAM" id="MobiDB-lite"/>
    </source>
</evidence>
<dbReference type="InterPro" id="IPR057191">
    <property type="entry name" value="DUF7869"/>
</dbReference>
<organism evidence="3 4">
    <name type="scientific">Frankliniella fusca</name>
    <dbReference type="NCBI Taxonomy" id="407009"/>
    <lineage>
        <taxon>Eukaryota</taxon>
        <taxon>Metazoa</taxon>
        <taxon>Ecdysozoa</taxon>
        <taxon>Arthropoda</taxon>
        <taxon>Hexapoda</taxon>
        <taxon>Insecta</taxon>
        <taxon>Pterygota</taxon>
        <taxon>Neoptera</taxon>
        <taxon>Paraneoptera</taxon>
        <taxon>Thysanoptera</taxon>
        <taxon>Terebrantia</taxon>
        <taxon>Thripoidea</taxon>
        <taxon>Thripidae</taxon>
        <taxon>Frankliniella</taxon>
    </lineage>
</organism>